<sequence>MWPPRGGSHSGTSSGSDLLDRGALRARCAGGAAALSGELAIYLFDASTSSSASSATGPSSVWSDPPLPGVDVFSGAVEIAAGAGSDALEVGDLFVEGRDRCAGAERGDLLARGRLRARLRGP</sequence>
<organism evidence="1 2">
    <name type="scientific">Prorocentrum cordatum</name>
    <dbReference type="NCBI Taxonomy" id="2364126"/>
    <lineage>
        <taxon>Eukaryota</taxon>
        <taxon>Sar</taxon>
        <taxon>Alveolata</taxon>
        <taxon>Dinophyceae</taxon>
        <taxon>Prorocentrales</taxon>
        <taxon>Prorocentraceae</taxon>
        <taxon>Prorocentrum</taxon>
    </lineage>
</organism>
<keyword evidence="2" id="KW-1185">Reference proteome</keyword>
<gene>
    <name evidence="1" type="ORF">PCOR1329_LOCUS31591</name>
</gene>
<protein>
    <submittedName>
        <fullName evidence="1">Uncharacterized protein</fullName>
    </submittedName>
</protein>
<name>A0ABN9SQR3_9DINO</name>
<evidence type="ECO:0000313" key="1">
    <source>
        <dbReference type="EMBL" id="CAK0834077.1"/>
    </source>
</evidence>
<dbReference type="EMBL" id="CAUYUJ010012503">
    <property type="protein sequence ID" value="CAK0834077.1"/>
    <property type="molecule type" value="Genomic_DNA"/>
</dbReference>
<accession>A0ABN9SQR3</accession>
<evidence type="ECO:0000313" key="2">
    <source>
        <dbReference type="Proteomes" id="UP001189429"/>
    </source>
</evidence>
<reference evidence="1" key="1">
    <citation type="submission" date="2023-10" db="EMBL/GenBank/DDBJ databases">
        <authorList>
            <person name="Chen Y."/>
            <person name="Shah S."/>
            <person name="Dougan E. K."/>
            <person name="Thang M."/>
            <person name="Chan C."/>
        </authorList>
    </citation>
    <scope>NUCLEOTIDE SEQUENCE [LARGE SCALE GENOMIC DNA]</scope>
</reference>
<comment type="caution">
    <text evidence="1">The sequence shown here is derived from an EMBL/GenBank/DDBJ whole genome shotgun (WGS) entry which is preliminary data.</text>
</comment>
<proteinExistence type="predicted"/>
<dbReference type="Proteomes" id="UP001189429">
    <property type="component" value="Unassembled WGS sequence"/>
</dbReference>